<feature type="transmembrane region" description="Helical" evidence="1">
    <location>
        <begin position="68"/>
        <end position="86"/>
    </location>
</feature>
<reference evidence="2" key="2">
    <citation type="submission" date="2025-08" db="UniProtKB">
        <authorList>
            <consortium name="Ensembl"/>
        </authorList>
    </citation>
    <scope>IDENTIFICATION</scope>
</reference>
<dbReference type="Proteomes" id="UP000233100">
    <property type="component" value="Chromosome 20"/>
</dbReference>
<keyword evidence="1" id="KW-0472">Membrane</keyword>
<reference evidence="2 3" key="1">
    <citation type="submission" date="2013-03" db="EMBL/GenBank/DDBJ databases">
        <authorList>
            <person name="Warren W."/>
            <person name="Wilson R.K."/>
        </authorList>
    </citation>
    <scope>NUCLEOTIDE SEQUENCE</scope>
</reference>
<reference evidence="2" key="3">
    <citation type="submission" date="2025-09" db="UniProtKB">
        <authorList>
            <consortium name="Ensembl"/>
        </authorList>
    </citation>
    <scope>IDENTIFICATION</scope>
</reference>
<evidence type="ECO:0000313" key="2">
    <source>
        <dbReference type="Ensembl" id="ENSMFAP00000059185.1"/>
    </source>
</evidence>
<name>A0A7N9IF92_MACFA</name>
<keyword evidence="1" id="KW-1133">Transmembrane helix</keyword>
<dbReference type="Ensembl" id="ENSMFAT00000076791.1">
    <property type="protein sequence ID" value="ENSMFAP00000059185.1"/>
    <property type="gene ID" value="ENSMFAG00000063811.1"/>
</dbReference>
<dbReference type="GeneTree" id="ENSGT00940000161627"/>
<dbReference type="AlphaFoldDB" id="A0A7N9IF92"/>
<accession>A0A7N9IF92</accession>
<keyword evidence="3" id="KW-1185">Reference proteome</keyword>
<evidence type="ECO:0000256" key="1">
    <source>
        <dbReference type="SAM" id="Phobius"/>
    </source>
</evidence>
<dbReference type="PANTHER" id="PTHR46254:SF6">
    <property type="entry name" value="HIGH MOBILITY GROUP AT-HOOK 2"/>
    <property type="match status" value="1"/>
</dbReference>
<proteinExistence type="predicted"/>
<sequence length="152" mass="17719">MTLEQHRFELYGSIYTQIFFPPAIPETAIIPTSPPSPQLNIKTRMKAFMMIHSHLVNSKHTFSPPYDFLNFFSLAYLHLFIYIFFWTESRCIAQAAVQWHNLSSLQPPPPELKRFSCLSLPSSWDYRHAPPHLANFCIFSRDRVLPCCPGWS</sequence>
<organism evidence="2 3">
    <name type="scientific">Macaca fascicularis</name>
    <name type="common">Crab-eating macaque</name>
    <name type="synonym">Cynomolgus monkey</name>
    <dbReference type="NCBI Taxonomy" id="9541"/>
    <lineage>
        <taxon>Eukaryota</taxon>
        <taxon>Metazoa</taxon>
        <taxon>Chordata</taxon>
        <taxon>Craniata</taxon>
        <taxon>Vertebrata</taxon>
        <taxon>Euteleostomi</taxon>
        <taxon>Mammalia</taxon>
        <taxon>Eutheria</taxon>
        <taxon>Euarchontoglires</taxon>
        <taxon>Primates</taxon>
        <taxon>Haplorrhini</taxon>
        <taxon>Catarrhini</taxon>
        <taxon>Cercopithecidae</taxon>
        <taxon>Cercopithecinae</taxon>
        <taxon>Macaca</taxon>
    </lineage>
</organism>
<evidence type="ECO:0000313" key="3">
    <source>
        <dbReference type="Proteomes" id="UP000233100"/>
    </source>
</evidence>
<keyword evidence="1" id="KW-0812">Transmembrane</keyword>
<protein>
    <submittedName>
        <fullName evidence="2">Uncharacterized protein</fullName>
    </submittedName>
</protein>
<dbReference type="PANTHER" id="PTHR46254">
    <property type="entry name" value="PROTEIN GVQW1-RELATED"/>
    <property type="match status" value="1"/>
</dbReference>